<dbReference type="InterPro" id="IPR014811">
    <property type="entry name" value="ArgoL1"/>
</dbReference>
<dbReference type="InterPro" id="IPR032474">
    <property type="entry name" value="Argonaute_N"/>
</dbReference>
<evidence type="ECO:0000256" key="2">
    <source>
        <dbReference type="SAM" id="MobiDB-lite"/>
    </source>
</evidence>
<feature type="compositionally biased region" description="Basic and acidic residues" evidence="2">
    <location>
        <begin position="282"/>
        <end position="305"/>
    </location>
</feature>
<dbReference type="GO" id="GO:0003723">
    <property type="term" value="F:RNA binding"/>
    <property type="evidence" value="ECO:0007669"/>
    <property type="project" value="InterPro"/>
</dbReference>
<reference evidence="5" key="1">
    <citation type="submission" date="2021-12" db="EMBL/GenBank/DDBJ databases">
        <authorList>
            <person name="King R."/>
        </authorList>
    </citation>
    <scope>NUCLEOTIDE SEQUENCE</scope>
</reference>
<dbReference type="GO" id="GO:0034587">
    <property type="term" value="P:piRNA processing"/>
    <property type="evidence" value="ECO:0007669"/>
    <property type="project" value="UniProtKB-ARBA"/>
</dbReference>
<feature type="domain" description="Piwi" evidence="4">
    <location>
        <begin position="812"/>
        <end position="1113"/>
    </location>
</feature>
<evidence type="ECO:0000256" key="1">
    <source>
        <dbReference type="RuleBase" id="RU361178"/>
    </source>
</evidence>
<feature type="compositionally biased region" description="Low complexity" evidence="2">
    <location>
        <begin position="24"/>
        <end position="39"/>
    </location>
</feature>
<dbReference type="InterPro" id="IPR003100">
    <property type="entry name" value="PAZ_dom"/>
</dbReference>
<dbReference type="Gene3D" id="3.30.420.10">
    <property type="entry name" value="Ribonuclease H-like superfamily/Ribonuclease H"/>
    <property type="match status" value="1"/>
</dbReference>
<dbReference type="EMBL" id="OU963868">
    <property type="protein sequence ID" value="CAH0775958.1"/>
    <property type="molecule type" value="Genomic_DNA"/>
</dbReference>
<dbReference type="Pfam" id="PF16486">
    <property type="entry name" value="ArgoN"/>
    <property type="match status" value="1"/>
</dbReference>
<dbReference type="Proteomes" id="UP001152759">
    <property type="component" value="Chromosome 7"/>
</dbReference>
<dbReference type="CDD" id="cd02846">
    <property type="entry name" value="PAZ_argonaute_like"/>
    <property type="match status" value="1"/>
</dbReference>
<dbReference type="CDD" id="cd04657">
    <property type="entry name" value="Piwi_ago-like"/>
    <property type="match status" value="1"/>
</dbReference>
<dbReference type="PROSITE" id="PS50821">
    <property type="entry name" value="PAZ"/>
    <property type="match status" value="1"/>
</dbReference>
<dbReference type="Pfam" id="PF02171">
    <property type="entry name" value="Piwi"/>
    <property type="match status" value="1"/>
</dbReference>
<feature type="compositionally biased region" description="Low complexity" evidence="2">
    <location>
        <begin position="125"/>
        <end position="265"/>
    </location>
</feature>
<dbReference type="SUPFAM" id="SSF53098">
    <property type="entry name" value="Ribonuclease H-like"/>
    <property type="match status" value="1"/>
</dbReference>
<dbReference type="InterPro" id="IPR012337">
    <property type="entry name" value="RNaseH-like_sf"/>
</dbReference>
<evidence type="ECO:0000313" key="5">
    <source>
        <dbReference type="EMBL" id="CAH0775958.1"/>
    </source>
</evidence>
<evidence type="ECO:0000259" key="3">
    <source>
        <dbReference type="PROSITE" id="PS50821"/>
    </source>
</evidence>
<comment type="similarity">
    <text evidence="1">Belongs to the argonaute family.</text>
</comment>
<dbReference type="InterPro" id="IPR003165">
    <property type="entry name" value="Piwi"/>
</dbReference>
<accession>A0A9P0C6Q6</accession>
<dbReference type="Pfam" id="PF08699">
    <property type="entry name" value="ArgoL1"/>
    <property type="match status" value="1"/>
</dbReference>
<dbReference type="SUPFAM" id="SSF101690">
    <property type="entry name" value="PAZ domain"/>
    <property type="match status" value="1"/>
</dbReference>
<dbReference type="SMART" id="SM00949">
    <property type="entry name" value="PAZ"/>
    <property type="match status" value="1"/>
</dbReference>
<dbReference type="Pfam" id="PF16488">
    <property type="entry name" value="ArgoL2"/>
    <property type="match status" value="1"/>
</dbReference>
<protein>
    <submittedName>
        <fullName evidence="5">Uncharacterized protein</fullName>
    </submittedName>
</protein>
<dbReference type="InterPro" id="IPR032472">
    <property type="entry name" value="ArgoL2"/>
</dbReference>
<dbReference type="SMART" id="SM01163">
    <property type="entry name" value="DUF1785"/>
    <property type="match status" value="1"/>
</dbReference>
<keyword evidence="6" id="KW-1185">Reference proteome</keyword>
<dbReference type="Gene3D" id="2.170.260.10">
    <property type="entry name" value="paz domain"/>
    <property type="match status" value="1"/>
</dbReference>
<dbReference type="SMART" id="SM00950">
    <property type="entry name" value="Piwi"/>
    <property type="match status" value="1"/>
</dbReference>
<feature type="domain" description="PAZ" evidence="3">
    <location>
        <begin position="552"/>
        <end position="647"/>
    </location>
</feature>
<gene>
    <name evidence="5" type="ORF">BEMITA_LOCUS12104</name>
</gene>
<dbReference type="Pfam" id="PF02170">
    <property type="entry name" value="PAZ"/>
    <property type="match status" value="1"/>
</dbReference>
<name>A0A9P0C6Q6_BEMTA</name>
<dbReference type="PANTHER" id="PTHR22891">
    <property type="entry name" value="EUKARYOTIC TRANSLATION INITIATION FACTOR 2C"/>
    <property type="match status" value="1"/>
</dbReference>
<evidence type="ECO:0000259" key="4">
    <source>
        <dbReference type="PROSITE" id="PS50822"/>
    </source>
</evidence>
<organism evidence="5 6">
    <name type="scientific">Bemisia tabaci</name>
    <name type="common">Sweetpotato whitefly</name>
    <name type="synonym">Aleurodes tabaci</name>
    <dbReference type="NCBI Taxonomy" id="7038"/>
    <lineage>
        <taxon>Eukaryota</taxon>
        <taxon>Metazoa</taxon>
        <taxon>Ecdysozoa</taxon>
        <taxon>Arthropoda</taxon>
        <taxon>Hexapoda</taxon>
        <taxon>Insecta</taxon>
        <taxon>Pterygota</taxon>
        <taxon>Neoptera</taxon>
        <taxon>Paraneoptera</taxon>
        <taxon>Hemiptera</taxon>
        <taxon>Sternorrhyncha</taxon>
        <taxon>Aleyrodoidea</taxon>
        <taxon>Aleyrodidae</taxon>
        <taxon>Aleyrodinae</taxon>
        <taxon>Bemisia</taxon>
    </lineage>
</organism>
<dbReference type="PROSITE" id="PS50822">
    <property type="entry name" value="PIWI"/>
    <property type="match status" value="1"/>
</dbReference>
<dbReference type="Gene3D" id="3.40.50.2300">
    <property type="match status" value="1"/>
</dbReference>
<proteinExistence type="inferred from homology"/>
<dbReference type="InterPro" id="IPR036397">
    <property type="entry name" value="RNaseH_sf"/>
</dbReference>
<dbReference type="InterPro" id="IPR045246">
    <property type="entry name" value="Piwi_ago-like"/>
</dbReference>
<feature type="region of interest" description="Disordered" evidence="2">
    <location>
        <begin position="1"/>
        <end position="330"/>
    </location>
</feature>
<evidence type="ECO:0000313" key="6">
    <source>
        <dbReference type="Proteomes" id="UP001152759"/>
    </source>
</evidence>
<sequence>MGKGKKGKQQSGPSQGDPASSDGQQPARAQQPSQPEQSSVGRGQPGQQYHSGSVGRGQPGQQYHSGSVGRGQPGQQYHSSSVGRGQPGQQYHSGSVGRGQPGQQYHSGSVGRGQHDGQQSSHGRGQPPQSGPYQGQPPQSGPYQGQPPQGVQFSSQQQQKGPQQGQQQQKGLQQGQQQQKGLQQGQQQQKGPQQGQPQQKGSQQGQQQQKGPHQGQQQQKGPQQGQPPQGVPFPSQQQQKGPQQGQQQQIGLQQGQPLLAQQPQPSGEDKSQKPSSHSGDSQGKKDKPTAKPQKDKENQPPKKIDSGPLPMSKKSPSHQPLFPIPHRKGVGTLGRRTQVEVNQLPLNLSKLCPEIYHYDVAIDPDKPKRFLRPIVAEFIKRHCNGFNPAFDGKKNLYAARQLPFGTSKSDQITMINEERVSNNELEFQITVKLAQKINTNTITAFLNSRTTGQRLDVPQTAIQAIDVALRAAPLVSGPVPVGRSYFIPPDGRERIIELGGGLELWYGFYQSAILNWKPFLNVDVAHKGFPIPTNLVDIFCQVCRLNNPRDNFRPDDVLKFRGFVTTLKCDYEIPNTPNSRRTYRINNVGKSPANLRFRPDNGPEISVVDYFKRVKNYQIKHPDLPTVQVDPPAKNIFLPIELCYLKPGQALNRKLDEEQTAAMVKAAAKPPEDRKRRILNAIRTAQYNRSPVVKEFGIEVNENLDKVDARILDPPGVQYKNQSNPRPQPGQWRAGEFMLSYELSKWFIMCLDFRTRREKLNDFARMLASQGRNLGMTIQNVTEIKEMDTRSRQIKADVTNVLHKWKAQGAELVVVVIPGHGDFYSMVKRCAELEVGVLTQCIKANTMFKMNPATCGNILLKVNSKTNGKNHQLGERYKPGVLNRPVMLIGIDVTHPSPDQTSIPSVAAVAASHDATAFQYNMIWRLQNPREEIVVDLKNIIIEQLKFFFIKTRHKPEKIIVYRDGVSEGQFQQVLAAELNAIRQACTTLEKDYKPGITFLVVQKRHHVRFFPMKSQDEDGKNRNVPPGTIVDTTITHPRELDFYLVSHSSLQGTSRPTKYHRLWDDNNISEDELEVLTYYLCYLFSRCTRSVSYPAPTYYAHLAAFRARTYLENNPAPLNNLEGFASKNKIEPVFMKNTPMFFV</sequence>
<dbReference type="AlphaFoldDB" id="A0A9P0C6Q6"/>
<dbReference type="InterPro" id="IPR036085">
    <property type="entry name" value="PAZ_dom_sf"/>
</dbReference>
<feature type="compositionally biased region" description="Polar residues" evidence="2">
    <location>
        <begin position="73"/>
        <end position="93"/>
    </location>
</feature>